<organism evidence="17 18">
    <name type="scientific">Sulfuricaulis limicola</name>
    <dbReference type="NCBI Taxonomy" id="1620215"/>
    <lineage>
        <taxon>Bacteria</taxon>
        <taxon>Pseudomonadati</taxon>
        <taxon>Pseudomonadota</taxon>
        <taxon>Gammaproteobacteria</taxon>
        <taxon>Acidiferrobacterales</taxon>
        <taxon>Acidiferrobacteraceae</taxon>
        <taxon>Sulfuricaulis</taxon>
    </lineage>
</organism>
<dbReference type="EMBL" id="AP014879">
    <property type="protein sequence ID" value="BAV33216.1"/>
    <property type="molecule type" value="Genomic_DNA"/>
</dbReference>
<dbReference type="FunFam" id="2.40.50.140:FF:000104">
    <property type="entry name" value="Cytochrome c-type biogenesis protein CcmE"/>
    <property type="match status" value="1"/>
</dbReference>
<evidence type="ECO:0000256" key="15">
    <source>
        <dbReference type="SAM" id="MobiDB-lite"/>
    </source>
</evidence>
<feature type="binding site" description="axial binding residue" evidence="13 14">
    <location>
        <position position="129"/>
    </location>
    <ligand>
        <name>heme</name>
        <dbReference type="ChEBI" id="CHEBI:30413"/>
    </ligand>
    <ligandPart>
        <name>Fe</name>
        <dbReference type="ChEBI" id="CHEBI:18248"/>
    </ligandPart>
</feature>
<dbReference type="FunCoup" id="A0A1B4XEJ9">
    <property type="interactions" value="37"/>
</dbReference>
<dbReference type="HAMAP" id="MF_01959">
    <property type="entry name" value="CcmE"/>
    <property type="match status" value="1"/>
</dbReference>
<keyword evidence="5 13" id="KW-0812">Transmembrane</keyword>
<dbReference type="InParanoid" id="A0A1B4XEJ9"/>
<keyword evidence="8 13" id="KW-0735">Signal-anchor</keyword>
<evidence type="ECO:0000256" key="2">
    <source>
        <dbReference type="ARBA" id="ARBA00022475"/>
    </source>
</evidence>
<evidence type="ECO:0000256" key="7">
    <source>
        <dbReference type="ARBA" id="ARBA00022748"/>
    </source>
</evidence>
<dbReference type="AlphaFoldDB" id="A0A1B4XEJ9"/>
<evidence type="ECO:0000256" key="8">
    <source>
        <dbReference type="ARBA" id="ARBA00022968"/>
    </source>
</evidence>
<gene>
    <name evidence="13" type="primary">ccmE</name>
    <name evidence="13" type="synonym">cycJ</name>
    <name evidence="17" type="ORF">SCL_0896</name>
</gene>
<dbReference type="GO" id="GO:0017004">
    <property type="term" value="P:cytochrome complex assembly"/>
    <property type="evidence" value="ECO:0007669"/>
    <property type="project" value="UniProtKB-KW"/>
</dbReference>
<dbReference type="Proteomes" id="UP000243180">
    <property type="component" value="Chromosome"/>
</dbReference>
<evidence type="ECO:0000256" key="16">
    <source>
        <dbReference type="SAM" id="Phobius"/>
    </source>
</evidence>
<evidence type="ECO:0000256" key="9">
    <source>
        <dbReference type="ARBA" id="ARBA00022989"/>
    </source>
</evidence>
<dbReference type="NCBIfam" id="NF009729">
    <property type="entry name" value="PRK13254.1-3"/>
    <property type="match status" value="1"/>
</dbReference>
<dbReference type="OrthoDB" id="9793584at2"/>
<keyword evidence="10 13" id="KW-0408">Iron</keyword>
<comment type="function">
    <text evidence="12 13">Heme chaperone required for the biogenesis of c-type cytochromes. Transiently binds heme delivered by CcmC and transfers the heme to apo-cytochromes in a process facilitated by CcmF and CcmH.</text>
</comment>
<comment type="subcellular location">
    <subcellularLocation>
        <location evidence="1">Cell inner membrane</location>
    </subcellularLocation>
    <subcellularLocation>
        <location evidence="13">Cell membrane</location>
        <topology evidence="13">Single-pass type II membrane protein</topology>
    </subcellularLocation>
</comment>
<reference evidence="17 18" key="1">
    <citation type="submission" date="2015-05" db="EMBL/GenBank/DDBJ databases">
        <title>Complete genome sequence of a sulfur-oxidizing gammaproteobacterium strain HA5.</title>
        <authorList>
            <person name="Miura A."/>
            <person name="Kojima H."/>
            <person name="Fukui M."/>
        </authorList>
    </citation>
    <scope>NUCLEOTIDE SEQUENCE [LARGE SCALE GENOMIC DNA]</scope>
    <source>
        <strain evidence="17 18">HA5</strain>
    </source>
</reference>
<comment type="similarity">
    <text evidence="13">Belongs to the CcmE/CycJ family.</text>
</comment>
<feature type="topological domain" description="Extracellular" evidence="13">
    <location>
        <begin position="29"/>
        <end position="152"/>
    </location>
</feature>
<dbReference type="PANTHER" id="PTHR34128">
    <property type="entry name" value="CYTOCHROME C-TYPE BIOGENESIS PROTEIN CCME HOMOLOG, MITOCHONDRIAL"/>
    <property type="match status" value="1"/>
</dbReference>
<dbReference type="GO" id="GO:0005886">
    <property type="term" value="C:plasma membrane"/>
    <property type="evidence" value="ECO:0007669"/>
    <property type="project" value="UniProtKB-SubCell"/>
</dbReference>
<sequence>MKTRHKRLAIIVSGVVGLTVATLLVLNAFNKNLVFFHSPTEILEGKVSIAPGQTIRIGGLVEQGSVKRSADGLKVDFIITDLNKKLPVHYEGLLPDLFREGQGVVAQGRLQDGNRFVASEVLAKHDEKYMPPEAAQALQGGSYAAGKEMKKP</sequence>
<dbReference type="InterPro" id="IPR012340">
    <property type="entry name" value="NA-bd_OB-fold"/>
</dbReference>
<keyword evidence="7 13" id="KW-0201">Cytochrome c-type biogenesis</keyword>
<dbReference type="GO" id="GO:0020037">
    <property type="term" value="F:heme binding"/>
    <property type="evidence" value="ECO:0007669"/>
    <property type="project" value="InterPro"/>
</dbReference>
<keyword evidence="3" id="KW-0997">Cell inner membrane</keyword>
<keyword evidence="9 13" id="KW-1133">Transmembrane helix</keyword>
<dbReference type="Gene3D" id="2.40.50.140">
    <property type="entry name" value="Nucleic acid-binding proteins"/>
    <property type="match status" value="1"/>
</dbReference>
<feature type="topological domain" description="Cytoplasmic" evidence="13">
    <location>
        <begin position="1"/>
        <end position="7"/>
    </location>
</feature>
<dbReference type="GO" id="GO:0017003">
    <property type="term" value="P:protein-heme linkage"/>
    <property type="evidence" value="ECO:0007669"/>
    <property type="project" value="UniProtKB-UniRule"/>
</dbReference>
<feature type="transmembrane region" description="Helical" evidence="16">
    <location>
        <begin position="7"/>
        <end position="29"/>
    </location>
</feature>
<evidence type="ECO:0000313" key="18">
    <source>
        <dbReference type="Proteomes" id="UP000243180"/>
    </source>
</evidence>
<keyword evidence="4 13" id="KW-0349">Heme</keyword>
<protein>
    <recommendedName>
        <fullName evidence="13">Cytochrome c-type biogenesis protein CcmE</fullName>
    </recommendedName>
    <alternativeName>
        <fullName evidence="13">Cytochrome c maturation protein E</fullName>
    </alternativeName>
    <alternativeName>
        <fullName evidence="13">Heme chaperone CcmE</fullName>
    </alternativeName>
</protein>
<evidence type="ECO:0000256" key="11">
    <source>
        <dbReference type="ARBA" id="ARBA00023136"/>
    </source>
</evidence>
<feature type="binding site" description="covalent" evidence="13 14">
    <location>
        <position position="125"/>
    </location>
    <ligand>
        <name>heme</name>
        <dbReference type="ChEBI" id="CHEBI:30413"/>
    </ligand>
</feature>
<feature type="region of interest" description="Disordered" evidence="15">
    <location>
        <begin position="133"/>
        <end position="152"/>
    </location>
</feature>
<evidence type="ECO:0000256" key="1">
    <source>
        <dbReference type="ARBA" id="ARBA00004533"/>
    </source>
</evidence>
<proteinExistence type="inferred from homology"/>
<evidence type="ECO:0000256" key="3">
    <source>
        <dbReference type="ARBA" id="ARBA00022519"/>
    </source>
</evidence>
<dbReference type="Pfam" id="PF03100">
    <property type="entry name" value="CcmE"/>
    <property type="match status" value="1"/>
</dbReference>
<evidence type="ECO:0000256" key="10">
    <source>
        <dbReference type="ARBA" id="ARBA00023004"/>
    </source>
</evidence>
<dbReference type="NCBIfam" id="NF009731">
    <property type="entry name" value="PRK13254.1-5"/>
    <property type="match status" value="1"/>
</dbReference>
<keyword evidence="11 13" id="KW-0472">Membrane</keyword>
<dbReference type="PANTHER" id="PTHR34128:SF2">
    <property type="entry name" value="CYTOCHROME C-TYPE BIOGENESIS PROTEIN CCME HOMOLOG, MITOCHONDRIAL"/>
    <property type="match status" value="1"/>
</dbReference>
<evidence type="ECO:0000256" key="4">
    <source>
        <dbReference type="ARBA" id="ARBA00022617"/>
    </source>
</evidence>
<dbReference type="SUPFAM" id="SSF82093">
    <property type="entry name" value="Heme chaperone CcmE"/>
    <property type="match status" value="1"/>
</dbReference>
<evidence type="ECO:0000256" key="5">
    <source>
        <dbReference type="ARBA" id="ARBA00022692"/>
    </source>
</evidence>
<dbReference type="InterPro" id="IPR036127">
    <property type="entry name" value="CcmE-like_sf"/>
</dbReference>
<keyword evidence="2 13" id="KW-1003">Cell membrane</keyword>
<evidence type="ECO:0000256" key="14">
    <source>
        <dbReference type="PIRSR" id="PIRSR604329-50"/>
    </source>
</evidence>
<dbReference type="RefSeq" id="WP_096360098.1">
    <property type="nucleotide sequence ID" value="NZ_AP014879.1"/>
</dbReference>
<name>A0A1B4XEJ9_9GAMM</name>
<dbReference type="InterPro" id="IPR004329">
    <property type="entry name" value="CcmE"/>
</dbReference>
<evidence type="ECO:0000256" key="12">
    <source>
        <dbReference type="ARBA" id="ARBA00056663"/>
    </source>
</evidence>
<evidence type="ECO:0000256" key="13">
    <source>
        <dbReference type="HAMAP-Rule" id="MF_01959"/>
    </source>
</evidence>
<evidence type="ECO:0000313" key="17">
    <source>
        <dbReference type="EMBL" id="BAV33216.1"/>
    </source>
</evidence>
<evidence type="ECO:0000256" key="6">
    <source>
        <dbReference type="ARBA" id="ARBA00022723"/>
    </source>
</evidence>
<dbReference type="GO" id="GO:0046872">
    <property type="term" value="F:metal ion binding"/>
    <property type="evidence" value="ECO:0007669"/>
    <property type="project" value="UniProtKB-KW"/>
</dbReference>
<dbReference type="NCBIfam" id="NF009727">
    <property type="entry name" value="PRK13254.1-1"/>
    <property type="match status" value="1"/>
</dbReference>
<accession>A0A1B4XEJ9</accession>
<keyword evidence="18" id="KW-1185">Reference proteome</keyword>
<keyword evidence="6 13" id="KW-0479">Metal-binding</keyword>
<dbReference type="KEGG" id="slim:SCL_0896"/>